<comment type="caution">
    <text evidence="2">The sequence shown here is derived from an EMBL/GenBank/DDBJ whole genome shotgun (WGS) entry which is preliminary data.</text>
</comment>
<dbReference type="AlphaFoldDB" id="A0A9W5T8G6"/>
<protein>
    <submittedName>
        <fullName evidence="2">Dehydrogenase, putative</fullName>
    </submittedName>
</protein>
<feature type="compositionally biased region" description="Polar residues" evidence="1">
    <location>
        <begin position="107"/>
        <end position="123"/>
    </location>
</feature>
<proteinExistence type="predicted"/>
<evidence type="ECO:0000313" key="2">
    <source>
        <dbReference type="EMBL" id="GFE52906.1"/>
    </source>
</evidence>
<keyword evidence="3" id="KW-1185">Reference proteome</keyword>
<name>A0A9W5T8G6_BABOV</name>
<organism evidence="2 3">
    <name type="scientific">Babesia ovis</name>
    <dbReference type="NCBI Taxonomy" id="5869"/>
    <lineage>
        <taxon>Eukaryota</taxon>
        <taxon>Sar</taxon>
        <taxon>Alveolata</taxon>
        <taxon>Apicomplexa</taxon>
        <taxon>Aconoidasida</taxon>
        <taxon>Piroplasmida</taxon>
        <taxon>Babesiidae</taxon>
        <taxon>Babesia</taxon>
    </lineage>
</organism>
<reference evidence="2" key="1">
    <citation type="submission" date="2019-12" db="EMBL/GenBank/DDBJ databases">
        <title>Genome sequence of Babesia ovis.</title>
        <authorList>
            <person name="Yamagishi J."/>
            <person name="Sevinc F."/>
            <person name="Xuan X."/>
        </authorList>
    </citation>
    <scope>NUCLEOTIDE SEQUENCE</scope>
    <source>
        <strain evidence="2">Selcuk</strain>
    </source>
</reference>
<dbReference type="EMBL" id="BLIY01000003">
    <property type="protein sequence ID" value="GFE52906.1"/>
    <property type="molecule type" value="Genomic_DNA"/>
</dbReference>
<gene>
    <name evidence="2" type="ORF">BaOVIS_003100</name>
</gene>
<feature type="compositionally biased region" description="Low complexity" evidence="1">
    <location>
        <begin position="125"/>
        <end position="140"/>
    </location>
</feature>
<evidence type="ECO:0000256" key="1">
    <source>
        <dbReference type="SAM" id="MobiDB-lite"/>
    </source>
</evidence>
<evidence type="ECO:0000313" key="3">
    <source>
        <dbReference type="Proteomes" id="UP001057455"/>
    </source>
</evidence>
<sequence length="343" mass="36504">MDTYNTLLEVPSNLKESLDWIAAIKESNGTLSLATAVYELLLTNAPITESAKNAPTTEPAKNASTTEPAKNAPATETAKNAPITESAKNAAATEPAKNAPTTEPAKNASTTEPAKNASTTETAKNAPATETANDDATTKATKPESTKTYRSLVLPTGGVKSCLASLGLRCKDKTSVPYESFVGLFNKTIAGLHSFLVKVTHSKYYTSSYTPEATWANSCSKKPGSCASIFVSIVNPVFTNIDRIREQCNDGIGRAGRKVDTNGSAHIGDEFEASGFDLTNMCPKTTCVELENVATTFWNDFKIIKKLTKQYGGKNEAFKSPKFSNLANEFLIWGGAFGGGVNV</sequence>
<dbReference type="OrthoDB" id="365683at2759"/>
<dbReference type="Proteomes" id="UP001057455">
    <property type="component" value="Unassembled WGS sequence"/>
</dbReference>
<accession>A0A9W5T8G6</accession>
<feature type="region of interest" description="Disordered" evidence="1">
    <location>
        <begin position="51"/>
        <end position="149"/>
    </location>
</feature>